<dbReference type="Proteomes" id="UP000179230">
    <property type="component" value="Unassembled WGS sequence"/>
</dbReference>
<dbReference type="GO" id="GO:0000774">
    <property type="term" value="F:adenyl-nucleotide exchange factor activity"/>
    <property type="evidence" value="ECO:0007669"/>
    <property type="project" value="InterPro"/>
</dbReference>
<organism evidence="7 8">
    <name type="scientific">Candidatus Kaiserbacteria bacterium RIFOXYD1_FULL_42_15</name>
    <dbReference type="NCBI Taxonomy" id="1798532"/>
    <lineage>
        <taxon>Bacteria</taxon>
        <taxon>Candidatus Kaiseribacteriota</taxon>
    </lineage>
</organism>
<evidence type="ECO:0000256" key="1">
    <source>
        <dbReference type="ARBA" id="ARBA00009054"/>
    </source>
</evidence>
<protein>
    <recommendedName>
        <fullName evidence="3">Protein GrpE</fullName>
    </recommendedName>
    <alternativeName>
        <fullName evidence="3">HSP-70 cofactor</fullName>
    </alternativeName>
</protein>
<dbReference type="CDD" id="cd00446">
    <property type="entry name" value="GrpE"/>
    <property type="match status" value="1"/>
</dbReference>
<comment type="subunit">
    <text evidence="3">Homodimer.</text>
</comment>
<evidence type="ECO:0000256" key="4">
    <source>
        <dbReference type="RuleBase" id="RU004478"/>
    </source>
</evidence>
<dbReference type="SUPFAM" id="SSF51064">
    <property type="entry name" value="Head domain of nucleotide exchange factor GrpE"/>
    <property type="match status" value="1"/>
</dbReference>
<comment type="subcellular location">
    <subcellularLocation>
        <location evidence="3">Cytoplasm</location>
    </subcellularLocation>
</comment>
<keyword evidence="5" id="KW-0175">Coiled coil</keyword>
<dbReference type="GO" id="GO:0051087">
    <property type="term" value="F:protein-folding chaperone binding"/>
    <property type="evidence" value="ECO:0007669"/>
    <property type="project" value="InterPro"/>
</dbReference>
<evidence type="ECO:0000256" key="6">
    <source>
        <dbReference type="SAM" id="MobiDB-lite"/>
    </source>
</evidence>
<feature type="coiled-coil region" evidence="5">
    <location>
        <begin position="32"/>
        <end position="80"/>
    </location>
</feature>
<evidence type="ECO:0000313" key="7">
    <source>
        <dbReference type="EMBL" id="OGG88332.1"/>
    </source>
</evidence>
<comment type="similarity">
    <text evidence="1 3 4">Belongs to the GrpE family.</text>
</comment>
<dbReference type="InterPro" id="IPR013805">
    <property type="entry name" value="GrpE_CC"/>
</dbReference>
<keyword evidence="3" id="KW-0963">Cytoplasm</keyword>
<feature type="compositionally biased region" description="Basic and acidic residues" evidence="6">
    <location>
        <begin position="1"/>
        <end position="10"/>
    </location>
</feature>
<evidence type="ECO:0000256" key="2">
    <source>
        <dbReference type="ARBA" id="ARBA00023186"/>
    </source>
</evidence>
<dbReference type="GO" id="GO:0006457">
    <property type="term" value="P:protein folding"/>
    <property type="evidence" value="ECO:0007669"/>
    <property type="project" value="InterPro"/>
</dbReference>
<dbReference type="InterPro" id="IPR009012">
    <property type="entry name" value="GrpE_head"/>
</dbReference>
<dbReference type="Gene3D" id="3.90.20.20">
    <property type="match status" value="1"/>
</dbReference>
<proteinExistence type="inferred from homology"/>
<dbReference type="Pfam" id="PF01025">
    <property type="entry name" value="GrpE"/>
    <property type="match status" value="1"/>
</dbReference>
<dbReference type="HAMAP" id="MF_01151">
    <property type="entry name" value="GrpE"/>
    <property type="match status" value="1"/>
</dbReference>
<reference evidence="7 8" key="1">
    <citation type="journal article" date="2016" name="Nat. Commun.">
        <title>Thousands of microbial genomes shed light on interconnected biogeochemical processes in an aquifer system.</title>
        <authorList>
            <person name="Anantharaman K."/>
            <person name="Brown C.T."/>
            <person name="Hug L.A."/>
            <person name="Sharon I."/>
            <person name="Castelle C.J."/>
            <person name="Probst A.J."/>
            <person name="Thomas B.C."/>
            <person name="Singh A."/>
            <person name="Wilkins M.J."/>
            <person name="Karaoz U."/>
            <person name="Brodie E.L."/>
            <person name="Williams K.H."/>
            <person name="Hubbard S.S."/>
            <person name="Banfield J.F."/>
        </authorList>
    </citation>
    <scope>NUCLEOTIDE SEQUENCE [LARGE SCALE GENOMIC DNA]</scope>
</reference>
<evidence type="ECO:0000256" key="3">
    <source>
        <dbReference type="HAMAP-Rule" id="MF_01151"/>
    </source>
</evidence>
<keyword evidence="3" id="KW-0346">Stress response</keyword>
<dbReference type="GO" id="GO:0051082">
    <property type="term" value="F:unfolded protein binding"/>
    <property type="evidence" value="ECO:0007669"/>
    <property type="project" value="TreeGrafter"/>
</dbReference>
<dbReference type="PRINTS" id="PR00773">
    <property type="entry name" value="GRPEPROTEIN"/>
</dbReference>
<evidence type="ECO:0000313" key="8">
    <source>
        <dbReference type="Proteomes" id="UP000179230"/>
    </source>
</evidence>
<feature type="region of interest" description="Disordered" evidence="6">
    <location>
        <begin position="1"/>
        <end position="23"/>
    </location>
</feature>
<comment type="function">
    <text evidence="3">Participates actively in the response to hyperosmotic and heat shock by preventing the aggregation of stress-denatured proteins, in association with DnaK and GrpE. It is the nucleotide exchange factor for DnaK and may function as a thermosensor. Unfolded proteins bind initially to DnaJ; upon interaction with the DnaJ-bound protein, DnaK hydrolyzes its bound ATP, resulting in the formation of a stable complex. GrpE releases ADP from DnaK; ATP binding to DnaK triggers the release of the substrate protein, thus completing the reaction cycle. Several rounds of ATP-dependent interactions between DnaJ, DnaK and GrpE are required for fully efficient folding.</text>
</comment>
<dbReference type="InterPro" id="IPR000740">
    <property type="entry name" value="GrpE"/>
</dbReference>
<dbReference type="SUPFAM" id="SSF58014">
    <property type="entry name" value="Coiled-coil domain of nucleotide exchange factor GrpE"/>
    <property type="match status" value="1"/>
</dbReference>
<dbReference type="PANTHER" id="PTHR21237">
    <property type="entry name" value="GRPE PROTEIN"/>
    <property type="match status" value="1"/>
</dbReference>
<keyword evidence="2 3" id="KW-0143">Chaperone</keyword>
<feature type="compositionally biased region" description="Acidic residues" evidence="6">
    <location>
        <begin position="12"/>
        <end position="23"/>
    </location>
</feature>
<sequence>MVNKKEHNPNQDDIEITSESSEIMEPELEDVENTANQKIKILRDKLKETEAKLMDLREELQRSKADFLNAKRRLEEERLQDRKRTINKHIEKLLPICDSFYLAMLDKETWAKADEKWRLGIEGIYSQLMSLLNSYQVSGYDPTGEVFDHNRHEALAMVPVTEPEQDNHVLTVIQLGYEIINSDHTDIIRPARVTVGELKSN</sequence>
<accession>A0A1F6FR36</accession>
<dbReference type="PANTHER" id="PTHR21237:SF23">
    <property type="entry name" value="GRPE PROTEIN HOMOLOG, MITOCHONDRIAL"/>
    <property type="match status" value="1"/>
</dbReference>
<dbReference type="Gene3D" id="2.30.22.10">
    <property type="entry name" value="Head domain of nucleotide exchange factor GrpE"/>
    <property type="match status" value="1"/>
</dbReference>
<dbReference type="EMBL" id="MFMT01000023">
    <property type="protein sequence ID" value="OGG88332.1"/>
    <property type="molecule type" value="Genomic_DNA"/>
</dbReference>
<dbReference type="GO" id="GO:0005737">
    <property type="term" value="C:cytoplasm"/>
    <property type="evidence" value="ECO:0007669"/>
    <property type="project" value="UniProtKB-SubCell"/>
</dbReference>
<dbReference type="GO" id="GO:0042803">
    <property type="term" value="F:protein homodimerization activity"/>
    <property type="evidence" value="ECO:0007669"/>
    <property type="project" value="InterPro"/>
</dbReference>
<gene>
    <name evidence="3" type="primary">grpE</name>
    <name evidence="7" type="ORF">A2592_00770</name>
</gene>
<comment type="caution">
    <text evidence="7">The sequence shown here is derived from an EMBL/GenBank/DDBJ whole genome shotgun (WGS) entry which is preliminary data.</text>
</comment>
<dbReference type="AlphaFoldDB" id="A0A1F6FR36"/>
<name>A0A1F6FR36_9BACT</name>
<evidence type="ECO:0000256" key="5">
    <source>
        <dbReference type="SAM" id="Coils"/>
    </source>
</evidence>